<dbReference type="Proteomes" id="UP001223144">
    <property type="component" value="Unassembled WGS sequence"/>
</dbReference>
<accession>A0ABT6HPB6</accession>
<evidence type="ECO:0008006" key="3">
    <source>
        <dbReference type="Google" id="ProtNLM"/>
    </source>
</evidence>
<dbReference type="EMBL" id="JARWBG010000012">
    <property type="protein sequence ID" value="MDH2389734.1"/>
    <property type="molecule type" value="Genomic_DNA"/>
</dbReference>
<protein>
    <recommendedName>
        <fullName evidence="3">Molecular chaperone DnaJ</fullName>
    </recommendedName>
</protein>
<proteinExistence type="predicted"/>
<keyword evidence="2" id="KW-1185">Reference proteome</keyword>
<dbReference type="RefSeq" id="WP_279928053.1">
    <property type="nucleotide sequence ID" value="NZ_JARWBG010000012.1"/>
</dbReference>
<name>A0ABT6HPB6_9ACTN</name>
<comment type="caution">
    <text evidence="1">The sequence shown here is derived from an EMBL/GenBank/DDBJ whole genome shotgun (WGS) entry which is preliminary data.</text>
</comment>
<evidence type="ECO:0000313" key="1">
    <source>
        <dbReference type="EMBL" id="MDH2389734.1"/>
    </source>
</evidence>
<reference evidence="1 2" key="1">
    <citation type="submission" date="2023-04" db="EMBL/GenBank/DDBJ databases">
        <title>Streptomyces chengmaiensis sp. nov. isolated from the stem of mangrove plant in Hainan.</title>
        <authorList>
            <person name="Huang X."/>
            <person name="Zhou S."/>
            <person name="Chu X."/>
            <person name="Xie Y."/>
            <person name="Lin Y."/>
        </authorList>
    </citation>
    <scope>NUCLEOTIDE SEQUENCE [LARGE SCALE GENOMIC DNA]</scope>
    <source>
        <strain evidence="1 2">HNM0663</strain>
    </source>
</reference>
<evidence type="ECO:0000313" key="2">
    <source>
        <dbReference type="Proteomes" id="UP001223144"/>
    </source>
</evidence>
<organism evidence="1 2">
    <name type="scientific">Streptomyces chengmaiensis</name>
    <dbReference type="NCBI Taxonomy" id="3040919"/>
    <lineage>
        <taxon>Bacteria</taxon>
        <taxon>Bacillati</taxon>
        <taxon>Actinomycetota</taxon>
        <taxon>Actinomycetes</taxon>
        <taxon>Kitasatosporales</taxon>
        <taxon>Streptomycetaceae</taxon>
        <taxon>Streptomyces</taxon>
    </lineage>
</organism>
<gene>
    <name evidence="1" type="ORF">QCN29_13200</name>
</gene>
<sequence length="56" mass="5991">MTTRKTTARKRTPKCGDCNGTGEIAETVRVGKSRKPRETGDQQTALCLTCFGTGTA</sequence>